<evidence type="ECO:0000256" key="10">
    <source>
        <dbReference type="ARBA" id="ARBA00049105"/>
    </source>
</evidence>
<evidence type="ECO:0000256" key="8">
    <source>
        <dbReference type="ARBA" id="ARBA00022723"/>
    </source>
</evidence>
<evidence type="ECO:0000256" key="2">
    <source>
        <dbReference type="ARBA" id="ARBA00001946"/>
    </source>
</evidence>
<comment type="cofactor">
    <cofactor evidence="1">
        <name>Mn(2+)</name>
        <dbReference type="ChEBI" id="CHEBI:29035"/>
    </cofactor>
</comment>
<reference evidence="14" key="1">
    <citation type="journal article" date="2015" name="Nat. Genet.">
        <title>The pineapple genome and the evolution of CAM photosynthesis.</title>
        <authorList>
            <person name="Ming R."/>
            <person name="VanBuren R."/>
            <person name="Wai C.M."/>
            <person name="Tang H."/>
            <person name="Schatz M.C."/>
            <person name="Bowers J.E."/>
            <person name="Lyons E."/>
            <person name="Wang M.L."/>
            <person name="Chen J."/>
            <person name="Biggers E."/>
            <person name="Zhang J."/>
            <person name="Huang L."/>
            <person name="Zhang L."/>
            <person name="Miao W."/>
            <person name="Zhang J."/>
            <person name="Ye Z."/>
            <person name="Miao C."/>
            <person name="Lin Z."/>
            <person name="Wang H."/>
            <person name="Zhou H."/>
            <person name="Yim W.C."/>
            <person name="Priest H.D."/>
            <person name="Zheng C."/>
            <person name="Woodhouse M."/>
            <person name="Edger P.P."/>
            <person name="Guyot R."/>
            <person name="Guo H.B."/>
            <person name="Guo H."/>
            <person name="Zheng G."/>
            <person name="Singh R."/>
            <person name="Sharma A."/>
            <person name="Min X."/>
            <person name="Zheng Y."/>
            <person name="Lee H."/>
            <person name="Gurtowski J."/>
            <person name="Sedlazeck F.J."/>
            <person name="Harkess A."/>
            <person name="McKain M.R."/>
            <person name="Liao Z."/>
            <person name="Fang J."/>
            <person name="Liu J."/>
            <person name="Zhang X."/>
            <person name="Zhang Q."/>
            <person name="Hu W."/>
            <person name="Qin Y."/>
            <person name="Wang K."/>
            <person name="Chen L.Y."/>
            <person name="Shirley N."/>
            <person name="Lin Y.R."/>
            <person name="Liu L.Y."/>
            <person name="Hernandez A.G."/>
            <person name="Wright C.L."/>
            <person name="Bulone V."/>
            <person name="Tuskan G.A."/>
            <person name="Heath K."/>
            <person name="Zee F."/>
            <person name="Moore P.H."/>
            <person name="Sunkar R."/>
            <person name="Leebens-Mack J.H."/>
            <person name="Mockler T."/>
            <person name="Bennetzen J.L."/>
            <person name="Freeling M."/>
            <person name="Sankoff D."/>
            <person name="Paterson A.H."/>
            <person name="Zhu X."/>
            <person name="Yang X."/>
            <person name="Smith J.A."/>
            <person name="Cushman J.C."/>
            <person name="Paull R.E."/>
            <person name="Yu Q."/>
        </authorList>
    </citation>
    <scope>NUCLEOTIDE SEQUENCE [LARGE SCALE GENOMIC DNA]</scope>
    <source>
        <strain evidence="14">cv. F153</strain>
    </source>
</reference>
<organism evidence="14 15">
    <name type="scientific">Ananas comosus</name>
    <name type="common">Pineapple</name>
    <name type="synonym">Ananas ananas</name>
    <dbReference type="NCBI Taxonomy" id="4615"/>
    <lineage>
        <taxon>Eukaryota</taxon>
        <taxon>Viridiplantae</taxon>
        <taxon>Streptophyta</taxon>
        <taxon>Embryophyta</taxon>
        <taxon>Tracheophyta</taxon>
        <taxon>Spermatophyta</taxon>
        <taxon>Magnoliopsida</taxon>
        <taxon>Liliopsida</taxon>
        <taxon>Poales</taxon>
        <taxon>Bromeliaceae</taxon>
        <taxon>Bromelioideae</taxon>
        <taxon>Ananas</taxon>
    </lineage>
</organism>
<keyword evidence="7" id="KW-0808">Transferase</keyword>
<feature type="compositionally biased region" description="Low complexity" evidence="11">
    <location>
        <begin position="46"/>
        <end position="64"/>
    </location>
</feature>
<dbReference type="SUPFAM" id="SSF81301">
    <property type="entry name" value="Nucleotidyltransferase"/>
    <property type="match status" value="1"/>
</dbReference>
<gene>
    <name evidence="15" type="primary">LOC109728956</name>
</gene>
<dbReference type="Pfam" id="PF22600">
    <property type="entry name" value="MTPAP-like_central"/>
    <property type="match status" value="1"/>
</dbReference>
<evidence type="ECO:0000256" key="3">
    <source>
        <dbReference type="ARBA" id="ARBA00004496"/>
    </source>
</evidence>
<reference evidence="15" key="2">
    <citation type="submission" date="2025-08" db="UniProtKB">
        <authorList>
            <consortium name="RefSeq"/>
        </authorList>
    </citation>
    <scope>IDENTIFICATION</scope>
    <source>
        <tissue evidence="15">Leaf</tissue>
    </source>
</reference>
<dbReference type="EC" id="2.7.7.52" evidence="5"/>
<dbReference type="GO" id="GO:0010628">
    <property type="term" value="P:positive regulation of gene expression"/>
    <property type="evidence" value="ECO:0007669"/>
    <property type="project" value="UniProtKB-ARBA"/>
</dbReference>
<evidence type="ECO:0000256" key="11">
    <source>
        <dbReference type="SAM" id="MobiDB-lite"/>
    </source>
</evidence>
<dbReference type="GO" id="GO:0046872">
    <property type="term" value="F:metal ion binding"/>
    <property type="evidence" value="ECO:0007669"/>
    <property type="project" value="UniProtKB-KW"/>
</dbReference>
<dbReference type="RefSeq" id="XP_020115114.1">
    <property type="nucleotide sequence ID" value="XM_020259525.1"/>
</dbReference>
<accession>A0A6P5H7S2</accession>
<sequence>MSGSGDVTGDDDNPPFSGLLLKLLSKPYHSQPSSSSAAAPPPPENPAATSAASSSFLVPPHKLMAPPPPAEAAEAADRRVVFLPRTAFPDALPLSWRFQPGALLPPSPPPPPLPTPPIPNPGLRQREAAPVSGVRGERSWSGGWGGNGNGIGIRNRPGGSGGGEGDLCSFGGSRREERRMPRRQCAPIERYHDRSAKRWGADDRARRRHEWAPTAAIAPRENKPKVRKEWVPLKGKRVGNCELECNGDEFDCECNNNGSGSEGDREESVDSLPSDAAGERKGAHQEDDALEEEMIDSLELNDDLDCRKMEISSKTWSRKELRSDALRGHKISSLQTRARKSQRERPCDIETFTPSFFSLYETLIPAEEDKANQEHLLSLLAKSLNKEWPEAQLHLYGSWANTFGFSNSDIDICIAIDDSTASNHNMLLKVADIMELNNFQNVQAITNARVPIVRMTDPVTGISCDICINNLLAVANTKLLKDYAQIDDRLHQLVLIVKHWAKSRAINEAYRGTLSSYTYVIMCIHFLQQRKPAILPCLQEMEATYTLTIDGVECNYFDQVQELSNFGAKNKENIAQLLWAFFHYWAYKHDYKNDVISVRTGSIISKQEKHWTTRVGNDRHLICIEDPFETSRDLGRVVDKHTVKILREEFERAADILQYDPKPSVTLFEPYVTEDVES</sequence>
<dbReference type="Proteomes" id="UP000515123">
    <property type="component" value="Linkage group 25"/>
</dbReference>
<dbReference type="GO" id="GO:0050265">
    <property type="term" value="F:RNA uridylyltransferase activity"/>
    <property type="evidence" value="ECO:0007669"/>
    <property type="project" value="UniProtKB-EC"/>
</dbReference>
<dbReference type="Pfam" id="PF03828">
    <property type="entry name" value="PAP_assoc"/>
    <property type="match status" value="1"/>
</dbReference>
<comment type="catalytic activity">
    <reaction evidence="10">
        <text>RNA(n) + UTP = RNA(n)-3'-uridine ribonucleotide + diphosphate</text>
        <dbReference type="Rhea" id="RHEA:14785"/>
        <dbReference type="Rhea" id="RHEA-COMP:14527"/>
        <dbReference type="Rhea" id="RHEA-COMP:17348"/>
        <dbReference type="ChEBI" id="CHEBI:33019"/>
        <dbReference type="ChEBI" id="CHEBI:46398"/>
        <dbReference type="ChEBI" id="CHEBI:140395"/>
        <dbReference type="ChEBI" id="CHEBI:173116"/>
        <dbReference type="EC" id="2.7.7.52"/>
    </reaction>
</comment>
<evidence type="ECO:0000256" key="9">
    <source>
        <dbReference type="ARBA" id="ARBA00022842"/>
    </source>
</evidence>
<proteinExistence type="inferred from homology"/>
<evidence type="ECO:0000313" key="15">
    <source>
        <dbReference type="RefSeq" id="XP_020115114.1"/>
    </source>
</evidence>
<evidence type="ECO:0000256" key="6">
    <source>
        <dbReference type="ARBA" id="ARBA00022490"/>
    </source>
</evidence>
<keyword evidence="14" id="KW-1185">Reference proteome</keyword>
<feature type="region of interest" description="Disordered" evidence="11">
    <location>
        <begin position="1"/>
        <end position="74"/>
    </location>
</feature>
<dbReference type="GO" id="GO:0000956">
    <property type="term" value="P:nuclear-transcribed mRNA catabolic process"/>
    <property type="evidence" value="ECO:0007669"/>
    <property type="project" value="UniProtKB-ARBA"/>
</dbReference>
<dbReference type="PANTHER" id="PTHR12271">
    <property type="entry name" value="POLY A POLYMERASE CID PAP -RELATED"/>
    <property type="match status" value="1"/>
</dbReference>
<dbReference type="InterPro" id="IPR043519">
    <property type="entry name" value="NT_sf"/>
</dbReference>
<name>A0A6P5H7S2_ANACO</name>
<dbReference type="GO" id="GO:0005737">
    <property type="term" value="C:cytoplasm"/>
    <property type="evidence" value="ECO:0007669"/>
    <property type="project" value="UniProtKB-SubCell"/>
</dbReference>
<comment type="cofactor">
    <cofactor evidence="2">
        <name>Mg(2+)</name>
        <dbReference type="ChEBI" id="CHEBI:18420"/>
    </cofactor>
</comment>
<dbReference type="OrthoDB" id="407432at2759"/>
<feature type="domain" description="Poly(A) RNA polymerase mitochondrial-like central palm" evidence="13">
    <location>
        <begin position="358"/>
        <end position="485"/>
    </location>
</feature>
<feature type="region of interest" description="Disordered" evidence="11">
    <location>
        <begin position="257"/>
        <end position="289"/>
    </location>
</feature>
<comment type="subcellular location">
    <subcellularLocation>
        <location evidence="3">Cytoplasm</location>
    </subcellularLocation>
</comment>
<feature type="domain" description="PAP-associated" evidence="12">
    <location>
        <begin position="573"/>
        <end position="631"/>
    </location>
</feature>
<evidence type="ECO:0000256" key="1">
    <source>
        <dbReference type="ARBA" id="ARBA00001936"/>
    </source>
</evidence>
<dbReference type="GO" id="GO:0061157">
    <property type="term" value="P:mRNA destabilization"/>
    <property type="evidence" value="ECO:0007669"/>
    <property type="project" value="UniProtKB-ARBA"/>
</dbReference>
<keyword evidence="8" id="KW-0479">Metal-binding</keyword>
<dbReference type="FunFam" id="3.30.460.10:FF:000067">
    <property type="entry name" value="Terminal uridylyltransferase cid1"/>
    <property type="match status" value="1"/>
</dbReference>
<dbReference type="Gramene" id="Aco013141.1.mrna1">
    <property type="protein sequence ID" value="Aco013141.1.mrna1"/>
    <property type="gene ID" value="Aco013141.1.path1"/>
</dbReference>
<dbReference type="Gene3D" id="1.10.1410.10">
    <property type="match status" value="1"/>
</dbReference>
<dbReference type="CDD" id="cd05402">
    <property type="entry name" value="NT_PAP_TUTase"/>
    <property type="match status" value="1"/>
</dbReference>
<dbReference type="FunFam" id="1.10.1410.10:FF:000018">
    <property type="entry name" value="Terminal uridylyltransferase cid1"/>
    <property type="match status" value="1"/>
</dbReference>
<dbReference type="InterPro" id="IPR054708">
    <property type="entry name" value="MTPAP-like_central"/>
</dbReference>
<feature type="region of interest" description="Disordered" evidence="11">
    <location>
        <begin position="97"/>
        <end position="183"/>
    </location>
</feature>
<evidence type="ECO:0000313" key="14">
    <source>
        <dbReference type="Proteomes" id="UP000515123"/>
    </source>
</evidence>
<comment type="similarity">
    <text evidence="4">Belongs to the DNA polymerase type-B-like family.</text>
</comment>
<evidence type="ECO:0000256" key="4">
    <source>
        <dbReference type="ARBA" id="ARBA00008593"/>
    </source>
</evidence>
<feature type="compositionally biased region" description="Gly residues" evidence="11">
    <location>
        <begin position="142"/>
        <end position="151"/>
    </location>
</feature>
<dbReference type="SUPFAM" id="SSF81631">
    <property type="entry name" value="PAP/OAS1 substrate-binding domain"/>
    <property type="match status" value="1"/>
</dbReference>
<evidence type="ECO:0000259" key="13">
    <source>
        <dbReference type="Pfam" id="PF22600"/>
    </source>
</evidence>
<keyword evidence="6" id="KW-0963">Cytoplasm</keyword>
<feature type="compositionally biased region" description="Basic and acidic residues" evidence="11">
    <location>
        <begin position="277"/>
        <end position="287"/>
    </location>
</feature>
<evidence type="ECO:0000256" key="7">
    <source>
        <dbReference type="ARBA" id="ARBA00022679"/>
    </source>
</evidence>
<feature type="compositionally biased region" description="Pro residues" evidence="11">
    <location>
        <begin position="103"/>
        <end position="120"/>
    </location>
</feature>
<protein>
    <recommendedName>
        <fullName evidence="5">RNA uridylyltransferase</fullName>
        <ecNumber evidence="5">2.7.7.52</ecNumber>
    </recommendedName>
</protein>
<evidence type="ECO:0000259" key="12">
    <source>
        <dbReference type="Pfam" id="PF03828"/>
    </source>
</evidence>
<dbReference type="Gene3D" id="3.30.460.10">
    <property type="entry name" value="Beta Polymerase, domain 2"/>
    <property type="match status" value="1"/>
</dbReference>
<evidence type="ECO:0000256" key="5">
    <source>
        <dbReference type="ARBA" id="ARBA00012472"/>
    </source>
</evidence>
<dbReference type="GeneID" id="109728956"/>
<dbReference type="PANTHER" id="PTHR12271:SF53">
    <property type="entry name" value="RNA URIDYLYLTRANSFERASE"/>
    <property type="match status" value="1"/>
</dbReference>
<dbReference type="InterPro" id="IPR002058">
    <property type="entry name" value="PAP_assoc"/>
</dbReference>
<dbReference type="GO" id="GO:0031123">
    <property type="term" value="P:RNA 3'-end processing"/>
    <property type="evidence" value="ECO:0007669"/>
    <property type="project" value="TreeGrafter"/>
</dbReference>
<keyword evidence="9" id="KW-0460">Magnesium</keyword>
<feature type="compositionally biased region" description="Low complexity" evidence="11">
    <location>
        <begin position="25"/>
        <end position="38"/>
    </location>
</feature>
<dbReference type="AlphaFoldDB" id="A0A6P5H7S2"/>